<keyword evidence="1" id="KW-0812">Transmembrane</keyword>
<proteinExistence type="predicted"/>
<feature type="transmembrane region" description="Helical" evidence="1">
    <location>
        <begin position="12"/>
        <end position="35"/>
    </location>
</feature>
<reference evidence="2 3" key="2">
    <citation type="submission" date="2008-04" db="EMBL/GenBank/DDBJ databases">
        <authorList>
            <person name="Fulton L."/>
            <person name="Clifton S."/>
            <person name="Fulton B."/>
            <person name="Xu J."/>
            <person name="Minx P."/>
            <person name="Pepin K.H."/>
            <person name="Johnson M."/>
            <person name="Thiruvilangam P."/>
            <person name="Bhonagiri V."/>
            <person name="Nash W.E."/>
            <person name="Mardis E.R."/>
            <person name="Wilson R.K."/>
        </authorList>
    </citation>
    <scope>NUCLEOTIDE SEQUENCE [LARGE SCALE GENOMIC DNA]</scope>
    <source>
        <strain evidence="2 3">DSM 17393</strain>
    </source>
</reference>
<name>B3C6Q6_9BACE</name>
<dbReference type="AlphaFoldDB" id="B3C6Q6"/>
<comment type="caution">
    <text evidence="2">The sequence shown here is derived from an EMBL/GenBank/DDBJ whole genome shotgun (WGS) entry which is preliminary data.</text>
</comment>
<keyword evidence="1" id="KW-0472">Membrane</keyword>
<evidence type="ECO:0000313" key="2">
    <source>
        <dbReference type="EMBL" id="EDV07030.1"/>
    </source>
</evidence>
<organism evidence="2 3">
    <name type="scientific">Bacteroides intestinalis DSM 17393</name>
    <dbReference type="NCBI Taxonomy" id="471870"/>
    <lineage>
        <taxon>Bacteria</taxon>
        <taxon>Pseudomonadati</taxon>
        <taxon>Bacteroidota</taxon>
        <taxon>Bacteroidia</taxon>
        <taxon>Bacteroidales</taxon>
        <taxon>Bacteroidaceae</taxon>
        <taxon>Bacteroides</taxon>
    </lineage>
</organism>
<accession>B3C6Q6</accession>
<evidence type="ECO:0000256" key="1">
    <source>
        <dbReference type="SAM" id="Phobius"/>
    </source>
</evidence>
<dbReference type="EMBL" id="ABJL02000006">
    <property type="protein sequence ID" value="EDV07030.1"/>
    <property type="molecule type" value="Genomic_DNA"/>
</dbReference>
<reference evidence="2 3" key="1">
    <citation type="submission" date="2008-04" db="EMBL/GenBank/DDBJ databases">
        <title>Draft genome sequence of Bacteroides intestinalis (DSM 17393).</title>
        <authorList>
            <person name="Sudarsanam P."/>
            <person name="Ley R."/>
            <person name="Guruge J."/>
            <person name="Turnbaugh P.J."/>
            <person name="Mahowald M."/>
            <person name="Liep D."/>
            <person name="Gordon J."/>
        </authorList>
    </citation>
    <scope>NUCLEOTIDE SEQUENCE [LARGE SCALE GENOMIC DNA]</scope>
    <source>
        <strain evidence="2 3">DSM 17393</strain>
    </source>
</reference>
<evidence type="ECO:0000313" key="3">
    <source>
        <dbReference type="Proteomes" id="UP000004596"/>
    </source>
</evidence>
<gene>
    <name evidence="2" type="ORF">BACINT_00594</name>
</gene>
<keyword evidence="1" id="KW-1133">Transmembrane helix</keyword>
<dbReference type="Proteomes" id="UP000004596">
    <property type="component" value="Unassembled WGS sequence"/>
</dbReference>
<sequence>MCFQWTDHLFFFFQSCTYFCIPLSINNMLISVRFFSFSPSVGRKYHILIMHKKQSVKVLSALTLQ</sequence>
<protein>
    <submittedName>
        <fullName evidence="2">Uncharacterized protein</fullName>
    </submittedName>
</protein>